<organism evidence="1 2">
    <name type="scientific">Entomophthora muscae</name>
    <dbReference type="NCBI Taxonomy" id="34485"/>
    <lineage>
        <taxon>Eukaryota</taxon>
        <taxon>Fungi</taxon>
        <taxon>Fungi incertae sedis</taxon>
        <taxon>Zoopagomycota</taxon>
        <taxon>Entomophthoromycotina</taxon>
        <taxon>Entomophthoromycetes</taxon>
        <taxon>Entomophthorales</taxon>
        <taxon>Entomophthoraceae</taxon>
        <taxon>Entomophthora</taxon>
    </lineage>
</organism>
<dbReference type="Proteomes" id="UP001165960">
    <property type="component" value="Unassembled WGS sequence"/>
</dbReference>
<accession>A0ACC2UCR8</accession>
<comment type="caution">
    <text evidence="1">The sequence shown here is derived from an EMBL/GenBank/DDBJ whole genome shotgun (WGS) entry which is preliminary data.</text>
</comment>
<gene>
    <name evidence="1" type="ORF">DSO57_1022696</name>
</gene>
<protein>
    <submittedName>
        <fullName evidence="1">Uncharacterized protein</fullName>
    </submittedName>
</protein>
<name>A0ACC2UCR8_9FUNG</name>
<proteinExistence type="predicted"/>
<sequence>MVSARAISCSSTLKTSTFAQGMRFQSINRSSSFVPRYRNVQAQTFVRGFNSSRPLLKEAGFVDRFKKAYENSSSSRKQLIHQFGIATIAGVVYGLFVSLGGRKLILNEASVKHAEVSEPVSQVAFPAEVQLSSDGKQYQLVALGPRCVTFLRFTAYAIALYFNKDDLNALLADKTWKDLFQSEKFLADGQFSEKCVEELLRRNIRFALTIVPVKSSSGSHIKGGITRSLEAQLKAQRTDNRLTPEDATEIEEAILYFGHTFPKASLPIYARLDFIREVSRDSRGATSSHLRVIDQGVDKGIVKHHWIADNLLRAYLSGVRSISPPLRESFAESMNSCFPK</sequence>
<keyword evidence="2" id="KW-1185">Reference proteome</keyword>
<dbReference type="EMBL" id="QTSX02000825">
    <property type="protein sequence ID" value="KAJ9084613.1"/>
    <property type="molecule type" value="Genomic_DNA"/>
</dbReference>
<reference evidence="1" key="1">
    <citation type="submission" date="2022-04" db="EMBL/GenBank/DDBJ databases">
        <title>Genome of the entomopathogenic fungus Entomophthora muscae.</title>
        <authorList>
            <person name="Elya C."/>
            <person name="Lovett B.R."/>
            <person name="Lee E."/>
            <person name="Macias A.M."/>
            <person name="Hajek A.E."/>
            <person name="De Bivort B.L."/>
            <person name="Kasson M.T."/>
            <person name="De Fine Licht H.H."/>
            <person name="Stajich J.E."/>
        </authorList>
    </citation>
    <scope>NUCLEOTIDE SEQUENCE</scope>
    <source>
        <strain evidence="1">Berkeley</strain>
    </source>
</reference>
<evidence type="ECO:0000313" key="2">
    <source>
        <dbReference type="Proteomes" id="UP001165960"/>
    </source>
</evidence>
<evidence type="ECO:0000313" key="1">
    <source>
        <dbReference type="EMBL" id="KAJ9084613.1"/>
    </source>
</evidence>